<dbReference type="Proteomes" id="UP000187209">
    <property type="component" value="Unassembled WGS sequence"/>
</dbReference>
<organism evidence="2 3">
    <name type="scientific">Stentor coeruleus</name>
    <dbReference type="NCBI Taxonomy" id="5963"/>
    <lineage>
        <taxon>Eukaryota</taxon>
        <taxon>Sar</taxon>
        <taxon>Alveolata</taxon>
        <taxon>Ciliophora</taxon>
        <taxon>Postciliodesmatophora</taxon>
        <taxon>Heterotrichea</taxon>
        <taxon>Heterotrichida</taxon>
        <taxon>Stentoridae</taxon>
        <taxon>Stentor</taxon>
    </lineage>
</organism>
<feature type="coiled-coil region" evidence="1">
    <location>
        <begin position="15"/>
        <end position="49"/>
    </location>
</feature>
<proteinExistence type="predicted"/>
<reference evidence="2 3" key="1">
    <citation type="submission" date="2016-11" db="EMBL/GenBank/DDBJ databases">
        <title>The macronuclear genome of Stentor coeruleus: a giant cell with tiny introns.</title>
        <authorList>
            <person name="Slabodnick M."/>
            <person name="Ruby J.G."/>
            <person name="Reiff S.B."/>
            <person name="Swart E.C."/>
            <person name="Gosai S."/>
            <person name="Prabakaran S."/>
            <person name="Witkowska E."/>
            <person name="Larue G.E."/>
            <person name="Fisher S."/>
            <person name="Freeman R.M."/>
            <person name="Gunawardena J."/>
            <person name="Chu W."/>
            <person name="Stover N.A."/>
            <person name="Gregory B.D."/>
            <person name="Nowacki M."/>
            <person name="Derisi J."/>
            <person name="Roy S.W."/>
            <person name="Marshall W.F."/>
            <person name="Sood P."/>
        </authorList>
    </citation>
    <scope>NUCLEOTIDE SEQUENCE [LARGE SCALE GENOMIC DNA]</scope>
    <source>
        <strain evidence="2">WM001</strain>
    </source>
</reference>
<comment type="caution">
    <text evidence="2">The sequence shown here is derived from an EMBL/GenBank/DDBJ whole genome shotgun (WGS) entry which is preliminary data.</text>
</comment>
<protein>
    <submittedName>
        <fullName evidence="2">Uncharacterized protein</fullName>
    </submittedName>
</protein>
<dbReference type="AlphaFoldDB" id="A0A1R2CDT8"/>
<keyword evidence="3" id="KW-1185">Reference proteome</keyword>
<dbReference type="EMBL" id="MPUH01000184">
    <property type="protein sequence ID" value="OMJ87177.1"/>
    <property type="molecule type" value="Genomic_DNA"/>
</dbReference>
<sequence length="190" mass="21970">MKDDFIDEDDCVAKILKVKKENAKLQKLLENAENEMKTIVKQSHEESMQLKNFLQSVWPKLQNRGVAKESTQKISAEKSSKLIQTENPDKLMENLQELEICLNALENAASSLLKTQSMLRYDLDNLKTKEEFVQNEVITNQQHIAVLEMEITEYKSRIAALQDESYILYQGILYEKDMDNPLPSIFSLIN</sequence>
<keyword evidence="1" id="KW-0175">Coiled coil</keyword>
<evidence type="ECO:0000313" key="2">
    <source>
        <dbReference type="EMBL" id="OMJ87177.1"/>
    </source>
</evidence>
<name>A0A1R2CDT8_9CILI</name>
<gene>
    <name evidence="2" type="ORF">SteCoe_11185</name>
</gene>
<accession>A0A1R2CDT8</accession>
<evidence type="ECO:0000313" key="3">
    <source>
        <dbReference type="Proteomes" id="UP000187209"/>
    </source>
</evidence>
<evidence type="ECO:0000256" key="1">
    <source>
        <dbReference type="SAM" id="Coils"/>
    </source>
</evidence>